<keyword evidence="5" id="KW-0472">Membrane</keyword>
<dbReference type="PANTHER" id="PTHR12771:SF56">
    <property type="entry name" value="CED-12"/>
    <property type="match status" value="1"/>
</dbReference>
<dbReference type="Proteomes" id="UP000054721">
    <property type="component" value="Unassembled WGS sequence"/>
</dbReference>
<name>A0A0V1KTD1_9BILA</name>
<dbReference type="InterPro" id="IPR024574">
    <property type="entry name" value="ELMO_ARM"/>
</dbReference>
<dbReference type="Pfam" id="PF04727">
    <property type="entry name" value="ELMO_CED12"/>
    <property type="match status" value="1"/>
</dbReference>
<dbReference type="AlphaFoldDB" id="A0A0V1KTD1"/>
<keyword evidence="3" id="KW-0729">SH3-binding</keyword>
<dbReference type="InterPro" id="IPR011989">
    <property type="entry name" value="ARM-like"/>
</dbReference>
<accession>A0A0V1KTD1</accession>
<feature type="transmembrane region" description="Helical" evidence="5">
    <location>
        <begin position="633"/>
        <end position="654"/>
    </location>
</feature>
<evidence type="ECO:0000256" key="3">
    <source>
        <dbReference type="ARBA" id="ARBA00023036"/>
    </source>
</evidence>
<keyword evidence="1" id="KW-0053">Apoptosis</keyword>
<dbReference type="PROSITE" id="PS51335">
    <property type="entry name" value="ELMO"/>
    <property type="match status" value="1"/>
</dbReference>
<evidence type="ECO:0000256" key="5">
    <source>
        <dbReference type="SAM" id="Phobius"/>
    </source>
</evidence>
<feature type="domain" description="ELMO" evidence="6">
    <location>
        <begin position="340"/>
        <end position="512"/>
    </location>
</feature>
<dbReference type="GO" id="GO:0007015">
    <property type="term" value="P:actin filament organization"/>
    <property type="evidence" value="ECO:0007669"/>
    <property type="project" value="TreeGrafter"/>
</dbReference>
<dbReference type="InterPro" id="IPR016024">
    <property type="entry name" value="ARM-type_fold"/>
</dbReference>
<keyword evidence="2" id="KW-0581">Phagocytosis</keyword>
<dbReference type="Pfam" id="PF11841">
    <property type="entry name" value="ELMO_ARM"/>
    <property type="match status" value="1"/>
</dbReference>
<dbReference type="InterPro" id="IPR001849">
    <property type="entry name" value="PH_domain"/>
</dbReference>
<keyword evidence="8" id="KW-1185">Reference proteome</keyword>
<dbReference type="SUPFAM" id="SSF50729">
    <property type="entry name" value="PH domain-like"/>
    <property type="match status" value="1"/>
</dbReference>
<dbReference type="PANTHER" id="PTHR12771">
    <property type="entry name" value="ENGULFMENT AND CELL MOTILITY"/>
    <property type="match status" value="1"/>
</dbReference>
<sequence length="769" mass="87961">MRRSSEGTSGSSTFFAKALSPYYPSRSDNILKVGVELSPDIAAFSDVEVFDKLPQLIEVNQNESIDVIQKELCNRWDLASMEDYALKYTVRSTAYLTEQNRHELVNGDILNLTFSPAKLSDIFLLWLTSSNIEDQTRAVTHLSSIVSDSFFSAEFIRKGGLHTLMDLIENNTFNDMPLSQLLFTFQGVIAWSEKGWELPSENLLIQISGIVVGRTKYEHPRVLSVAMSILEDIINSSSRAALIRQEVPFESLVRHLENSDSIVQQNVLLLMNAMFLKSVPPMRFQIGKLLYSSPVRNALTNNILRNNVGPELAHQLHVLQQLMLNLLDVKARTPVLPGTTHEEQLHEFCKVISEKLGNSFSPSSTRKSVLPNSMYGQKLGFKHPNDLIEDFQSPPGLLALHCILYFHKVHFEASFKIILENAHRTDGRGCPYIQTCTALVSTLMEVLHIGELPSDQSEVYYEMLFTEEHPFEEMFCRCAVLLNKTWKEMRATSADDVSKVIAVVKEQITRSLLKAPRTFQDFDKQLKMHNYPEISEFWERERSMKEENDFQTPQIQELRSLLRTDIISMVMKNRLSALKIGTVFAKYSRGSKGHREKGKSWSWRLCPTEKFLIYTMCQEKAISSSDDMEWKRIYIYIFLIFTPVWVTLIFLVPISEISHVILGSDCTHIKETRGKKAGDVYAFSLVLINDKAMKDSYNFVAPDVHTYNMWCDGLMILLGNEMVSPEFKQEFDLWLNIEIRLRLLELESVDVSSEVPAVPQEPPDFDNIA</sequence>
<dbReference type="GO" id="GO:0006909">
    <property type="term" value="P:phagocytosis"/>
    <property type="evidence" value="ECO:0007669"/>
    <property type="project" value="UniProtKB-KW"/>
</dbReference>
<evidence type="ECO:0000256" key="2">
    <source>
        <dbReference type="ARBA" id="ARBA00022907"/>
    </source>
</evidence>
<dbReference type="InterPro" id="IPR050868">
    <property type="entry name" value="ELMO_domain-containing"/>
</dbReference>
<dbReference type="InterPro" id="IPR011993">
    <property type="entry name" value="PH-like_dom_sf"/>
</dbReference>
<proteinExistence type="predicted"/>
<dbReference type="GO" id="GO:0006915">
    <property type="term" value="P:apoptotic process"/>
    <property type="evidence" value="ECO:0007669"/>
    <property type="project" value="UniProtKB-KW"/>
</dbReference>
<gene>
    <name evidence="7" type="primary">ELMO1</name>
    <name evidence="7" type="ORF">T02_6780</name>
</gene>
<comment type="caution">
    <text evidence="7">The sequence shown here is derived from an EMBL/GenBank/DDBJ whole genome shotgun (WGS) entry which is preliminary data.</text>
</comment>
<evidence type="ECO:0000259" key="6">
    <source>
        <dbReference type="PROSITE" id="PS51335"/>
    </source>
</evidence>
<dbReference type="SUPFAM" id="SSF48371">
    <property type="entry name" value="ARM repeat"/>
    <property type="match status" value="1"/>
</dbReference>
<keyword evidence="5" id="KW-1133">Transmembrane helix</keyword>
<dbReference type="OrthoDB" id="28413at2759"/>
<dbReference type="EMBL" id="JYDW01000255">
    <property type="protein sequence ID" value="KRZ50632.1"/>
    <property type="molecule type" value="Genomic_DNA"/>
</dbReference>
<organism evidence="7 8">
    <name type="scientific">Trichinella nativa</name>
    <dbReference type="NCBI Taxonomy" id="6335"/>
    <lineage>
        <taxon>Eukaryota</taxon>
        <taxon>Metazoa</taxon>
        <taxon>Ecdysozoa</taxon>
        <taxon>Nematoda</taxon>
        <taxon>Enoplea</taxon>
        <taxon>Dorylaimia</taxon>
        <taxon>Trichinellida</taxon>
        <taxon>Trichinellidae</taxon>
        <taxon>Trichinella</taxon>
    </lineage>
</organism>
<protein>
    <submittedName>
        <fullName evidence="7">Engulfment and cell motility protein 1</fullName>
    </submittedName>
</protein>
<evidence type="ECO:0000256" key="4">
    <source>
        <dbReference type="ARBA" id="ARBA00024863"/>
    </source>
</evidence>
<dbReference type="InterPro" id="IPR006816">
    <property type="entry name" value="ELMO_dom"/>
</dbReference>
<dbReference type="GO" id="GO:0048870">
    <property type="term" value="P:cell motility"/>
    <property type="evidence" value="ECO:0007669"/>
    <property type="project" value="TreeGrafter"/>
</dbReference>
<dbReference type="Pfam" id="PF16457">
    <property type="entry name" value="PH_12"/>
    <property type="match status" value="1"/>
</dbReference>
<dbReference type="Gene3D" id="1.25.10.10">
    <property type="entry name" value="Leucine-rich Repeat Variant"/>
    <property type="match status" value="1"/>
</dbReference>
<evidence type="ECO:0000313" key="7">
    <source>
        <dbReference type="EMBL" id="KRZ50632.1"/>
    </source>
</evidence>
<evidence type="ECO:0000313" key="8">
    <source>
        <dbReference type="Proteomes" id="UP000054721"/>
    </source>
</evidence>
<evidence type="ECO:0000256" key="1">
    <source>
        <dbReference type="ARBA" id="ARBA00022703"/>
    </source>
</evidence>
<comment type="function">
    <text evidence="4">Involved in cytoskeletal rearrangements required for phagocytosis of apoptotic cells and cell motility. Acts in association with DOCK1 and CRK. Was initially proposed to be required in complex with DOCK1 to activate Rac Rho small GTPases. May enhance the guanine nucleotide exchange factor (GEF) activity of DOCK1.</text>
</comment>
<keyword evidence="5" id="KW-0812">Transmembrane</keyword>
<dbReference type="GO" id="GO:0005886">
    <property type="term" value="C:plasma membrane"/>
    <property type="evidence" value="ECO:0007669"/>
    <property type="project" value="TreeGrafter"/>
</dbReference>
<reference evidence="7 8" key="1">
    <citation type="submission" date="2015-05" db="EMBL/GenBank/DDBJ databases">
        <title>Evolution of Trichinella species and genotypes.</title>
        <authorList>
            <person name="Korhonen P.K."/>
            <person name="Edoardo P."/>
            <person name="Giuseppe L.R."/>
            <person name="Gasser R.B."/>
        </authorList>
    </citation>
    <scope>NUCLEOTIDE SEQUENCE [LARGE SCALE GENOMIC DNA]</scope>
    <source>
        <strain evidence="7">ISS10</strain>
    </source>
</reference>
<dbReference type="GO" id="GO:0017124">
    <property type="term" value="F:SH3 domain binding"/>
    <property type="evidence" value="ECO:0007669"/>
    <property type="project" value="UniProtKB-KW"/>
</dbReference>
<dbReference type="Gene3D" id="2.30.29.30">
    <property type="entry name" value="Pleckstrin-homology domain (PH domain)/Phosphotyrosine-binding domain (PTB)"/>
    <property type="match status" value="1"/>
</dbReference>
<dbReference type="STRING" id="6335.A0A0V1KTD1"/>